<evidence type="ECO:0000313" key="19">
    <source>
        <dbReference type="EMBL" id="RZH67412.1"/>
    </source>
</evidence>
<keyword evidence="8" id="KW-0418">Kinase</keyword>
<gene>
    <name evidence="19" type="ORF">ELS17_11105</name>
</gene>
<dbReference type="PROSITE" id="PS50112">
    <property type="entry name" value="PAS"/>
    <property type="match status" value="3"/>
</dbReference>
<comment type="subcellular location">
    <subcellularLocation>
        <location evidence="2">Membrane</location>
        <topology evidence="2">Multi-pass membrane protein</topology>
    </subcellularLocation>
</comment>
<dbReference type="GO" id="GO:0000156">
    <property type="term" value="F:phosphorelay response regulator activity"/>
    <property type="evidence" value="ECO:0007669"/>
    <property type="project" value="TreeGrafter"/>
</dbReference>
<feature type="domain" description="PAC" evidence="18">
    <location>
        <begin position="335"/>
        <end position="387"/>
    </location>
</feature>
<dbReference type="SUPFAM" id="SSF55874">
    <property type="entry name" value="ATPase domain of HSP90 chaperone/DNA topoisomerase II/histidine kinase"/>
    <property type="match status" value="1"/>
</dbReference>
<feature type="coiled-coil region" evidence="14">
    <location>
        <begin position="436"/>
        <end position="463"/>
    </location>
</feature>
<evidence type="ECO:0000256" key="13">
    <source>
        <dbReference type="PROSITE-ProRule" id="PRU00169"/>
    </source>
</evidence>
<keyword evidence="12" id="KW-0472">Membrane</keyword>
<keyword evidence="10" id="KW-1133">Transmembrane helix</keyword>
<evidence type="ECO:0000256" key="4">
    <source>
        <dbReference type="ARBA" id="ARBA00022553"/>
    </source>
</evidence>
<dbReference type="GO" id="GO:0005524">
    <property type="term" value="F:ATP binding"/>
    <property type="evidence" value="ECO:0007669"/>
    <property type="project" value="UniProtKB-KW"/>
</dbReference>
<dbReference type="CDD" id="cd00075">
    <property type="entry name" value="HATPase"/>
    <property type="match status" value="1"/>
</dbReference>
<name>A0A482XWD8_9EURY</name>
<dbReference type="Pfam" id="PF00989">
    <property type="entry name" value="PAS"/>
    <property type="match status" value="1"/>
</dbReference>
<dbReference type="GO" id="GO:0007234">
    <property type="term" value="P:osmosensory signaling via phosphorelay pathway"/>
    <property type="evidence" value="ECO:0007669"/>
    <property type="project" value="TreeGrafter"/>
</dbReference>
<dbReference type="SMART" id="SM00388">
    <property type="entry name" value="HisKA"/>
    <property type="match status" value="1"/>
</dbReference>
<dbReference type="Pfam" id="PF00072">
    <property type="entry name" value="Response_reg"/>
    <property type="match status" value="1"/>
</dbReference>
<keyword evidence="11" id="KW-0902">Two-component regulatory system</keyword>
<evidence type="ECO:0000259" key="16">
    <source>
        <dbReference type="PROSITE" id="PS50110"/>
    </source>
</evidence>
<dbReference type="PRINTS" id="PR00344">
    <property type="entry name" value="BCTRLSENSOR"/>
</dbReference>
<dbReference type="RefSeq" id="WP_130170738.1">
    <property type="nucleotide sequence ID" value="NZ_SHMR01000005.1"/>
</dbReference>
<dbReference type="SUPFAM" id="SSF52172">
    <property type="entry name" value="CheY-like"/>
    <property type="match status" value="1"/>
</dbReference>
<keyword evidence="14" id="KW-0175">Coiled coil</keyword>
<dbReference type="Gene3D" id="3.30.450.20">
    <property type="entry name" value="PAS domain"/>
    <property type="match status" value="3"/>
</dbReference>
<accession>A0A482XWD8</accession>
<organism evidence="19 20">
    <name type="scientific">Natrinema altunense</name>
    <dbReference type="NCBI Taxonomy" id="222984"/>
    <lineage>
        <taxon>Archaea</taxon>
        <taxon>Methanobacteriati</taxon>
        <taxon>Methanobacteriota</taxon>
        <taxon>Stenosarchaea group</taxon>
        <taxon>Halobacteria</taxon>
        <taxon>Halobacteriales</taxon>
        <taxon>Natrialbaceae</taxon>
        <taxon>Natrinema</taxon>
    </lineage>
</organism>
<dbReference type="SMART" id="SM00086">
    <property type="entry name" value="PAC"/>
    <property type="match status" value="2"/>
</dbReference>
<dbReference type="EMBL" id="SHMR01000005">
    <property type="protein sequence ID" value="RZH67412.1"/>
    <property type="molecule type" value="Genomic_DNA"/>
</dbReference>
<dbReference type="InterPro" id="IPR003661">
    <property type="entry name" value="HisK_dim/P_dom"/>
</dbReference>
<dbReference type="InterPro" id="IPR004358">
    <property type="entry name" value="Sig_transdc_His_kin-like_C"/>
</dbReference>
<keyword evidence="5" id="KW-0808">Transferase</keyword>
<evidence type="ECO:0000313" key="20">
    <source>
        <dbReference type="Proteomes" id="UP000292704"/>
    </source>
</evidence>
<keyword evidence="6" id="KW-0812">Transmembrane</keyword>
<dbReference type="SMART" id="SM00448">
    <property type="entry name" value="REC"/>
    <property type="match status" value="1"/>
</dbReference>
<dbReference type="InterPro" id="IPR013656">
    <property type="entry name" value="PAS_4"/>
</dbReference>
<dbReference type="Gene3D" id="3.30.565.10">
    <property type="entry name" value="Histidine kinase-like ATPase, C-terminal domain"/>
    <property type="match status" value="1"/>
</dbReference>
<dbReference type="CDD" id="cd00082">
    <property type="entry name" value="HisKA"/>
    <property type="match status" value="1"/>
</dbReference>
<feature type="domain" description="PAS" evidence="17">
    <location>
        <begin position="384"/>
        <end position="457"/>
    </location>
</feature>
<sequence length="747" mass="82118">MSIRDDPRRGSVSMDPIRVLHVDADPAWTATVADCLERAAAPIETLSATSASDALERLEHADIDCLVSEYDLPDMDGLALFDAVRTAHDALPFVLCPGSGSEAVASEAIGAGVTDYVPKGEGAATLRDRLLEAVDAIRTRSRRERQLRAVETAREGISLLDDDGRFVYVNQAYADLYGYEPSTLIGAHWERLYPDEDIETVREEIIPTVMAEGDWFGETTGLRADGTTFVEAHSLSTTGNGDLICTVRDVTDREQRKRDLERYETIIDALGDPVYTVDSEGRYAFVNDAYAAMTGYEKDDIVGRHISFLLDEPSVERGEDCVRSLLSDDTDARQRTYEITVETSDGERIRCEDNVSLLPLADGRYRGVAGVVRDITERKARERELERYETILETLPDEVYSLDAAGVITELIPPINDDVSTTGHRPEELVGEHVSIIMDEDDIDTAESEIEALLRDADREHASFEMETITKDGERHPNENHIAALPPDEDGRFRGTVGVLRNIADRKARERELKAQNERLDRFAGIVSHDLRNPLNVAQGHLERVRETGDCDDDDLEAIAWAHDRMAVLIENLLTIARERDPDPDTEPVDLATLVADCWRHVETDDAAVAIETDAVVRADRARLAQLLENLVSNAVEHGSTNPDARARRDAEPDGTAITLTVGDLDEATADGFFVADDGPGIPAAERDRIFESGYSSDGAGTGLGLAIVERIADAHGWTVTVTEGADGGARFELTGVDLVDRPGDEE</sequence>
<reference evidence="19 20" key="1">
    <citation type="submission" date="2019-02" db="EMBL/GenBank/DDBJ databases">
        <title>Genome analysis provides insights into bioremediation potentialities and Haloocin production by Natrinema altunense strain 4.1R isolated from Chott Douz in Tunisian desert.</title>
        <authorList>
            <person name="Najjari A."/>
            <person name="Youssef N."/>
            <person name="Ben Dhia O."/>
            <person name="Ferjani R."/>
            <person name="El Hidri D."/>
            <person name="Ouzari H.I."/>
            <person name="Cherif A."/>
        </authorList>
    </citation>
    <scope>NUCLEOTIDE SEQUENCE [LARGE SCALE GENOMIC DNA]</scope>
    <source>
        <strain evidence="19 20">4.1R</strain>
    </source>
</reference>
<evidence type="ECO:0000256" key="1">
    <source>
        <dbReference type="ARBA" id="ARBA00000085"/>
    </source>
</evidence>
<comment type="catalytic activity">
    <reaction evidence="1">
        <text>ATP + protein L-histidine = ADP + protein N-phospho-L-histidine.</text>
        <dbReference type="EC" id="2.7.13.3"/>
    </reaction>
</comment>
<dbReference type="InterPro" id="IPR000014">
    <property type="entry name" value="PAS"/>
</dbReference>
<keyword evidence="9" id="KW-0067">ATP-binding</keyword>
<dbReference type="InterPro" id="IPR001789">
    <property type="entry name" value="Sig_transdc_resp-reg_receiver"/>
</dbReference>
<dbReference type="InterPro" id="IPR011006">
    <property type="entry name" value="CheY-like_superfamily"/>
</dbReference>
<evidence type="ECO:0000259" key="18">
    <source>
        <dbReference type="PROSITE" id="PS50113"/>
    </source>
</evidence>
<protein>
    <recommendedName>
        <fullName evidence="3">histidine kinase</fullName>
        <ecNumber evidence="3">2.7.13.3</ecNumber>
    </recommendedName>
</protein>
<evidence type="ECO:0000256" key="10">
    <source>
        <dbReference type="ARBA" id="ARBA00022989"/>
    </source>
</evidence>
<feature type="domain" description="PAS" evidence="17">
    <location>
        <begin position="259"/>
        <end position="329"/>
    </location>
</feature>
<feature type="domain" description="Response regulatory" evidence="16">
    <location>
        <begin position="18"/>
        <end position="134"/>
    </location>
</feature>
<dbReference type="SUPFAM" id="SSF55785">
    <property type="entry name" value="PYP-like sensor domain (PAS domain)"/>
    <property type="match status" value="3"/>
</dbReference>
<dbReference type="SMART" id="SM00387">
    <property type="entry name" value="HATPase_c"/>
    <property type="match status" value="1"/>
</dbReference>
<feature type="domain" description="PAS" evidence="17">
    <location>
        <begin position="142"/>
        <end position="213"/>
    </location>
</feature>
<comment type="caution">
    <text evidence="13">Lacks conserved residue(s) required for the propagation of feature annotation.</text>
</comment>
<dbReference type="OrthoDB" id="8127at2157"/>
<dbReference type="InterPro" id="IPR003594">
    <property type="entry name" value="HATPase_dom"/>
</dbReference>
<dbReference type="InterPro" id="IPR013767">
    <property type="entry name" value="PAS_fold"/>
</dbReference>
<dbReference type="Gene3D" id="3.40.50.2300">
    <property type="match status" value="1"/>
</dbReference>
<evidence type="ECO:0000256" key="11">
    <source>
        <dbReference type="ARBA" id="ARBA00023012"/>
    </source>
</evidence>
<dbReference type="Proteomes" id="UP000292704">
    <property type="component" value="Unassembled WGS sequence"/>
</dbReference>
<dbReference type="SUPFAM" id="SSF47384">
    <property type="entry name" value="Homodimeric domain of signal transducing histidine kinase"/>
    <property type="match status" value="1"/>
</dbReference>
<keyword evidence="4" id="KW-0597">Phosphoprotein</keyword>
<dbReference type="Pfam" id="PF00512">
    <property type="entry name" value="HisKA"/>
    <property type="match status" value="1"/>
</dbReference>
<dbReference type="GO" id="GO:0030295">
    <property type="term" value="F:protein kinase activator activity"/>
    <property type="evidence" value="ECO:0007669"/>
    <property type="project" value="TreeGrafter"/>
</dbReference>
<dbReference type="InterPro" id="IPR050351">
    <property type="entry name" value="BphY/WalK/GraS-like"/>
</dbReference>
<evidence type="ECO:0000256" key="7">
    <source>
        <dbReference type="ARBA" id="ARBA00022741"/>
    </source>
</evidence>
<dbReference type="Pfam" id="PF08448">
    <property type="entry name" value="PAS_4"/>
    <property type="match status" value="1"/>
</dbReference>
<dbReference type="NCBIfam" id="TIGR00229">
    <property type="entry name" value="sensory_box"/>
    <property type="match status" value="3"/>
</dbReference>
<dbReference type="GO" id="GO:0006355">
    <property type="term" value="P:regulation of DNA-templated transcription"/>
    <property type="evidence" value="ECO:0007669"/>
    <property type="project" value="InterPro"/>
</dbReference>
<feature type="domain" description="Histidine kinase" evidence="15">
    <location>
        <begin position="526"/>
        <end position="735"/>
    </location>
</feature>
<feature type="domain" description="PAC" evidence="18">
    <location>
        <begin position="462"/>
        <end position="515"/>
    </location>
</feature>
<evidence type="ECO:0000256" key="5">
    <source>
        <dbReference type="ARBA" id="ARBA00022679"/>
    </source>
</evidence>
<dbReference type="InterPro" id="IPR000700">
    <property type="entry name" value="PAS-assoc_C"/>
</dbReference>
<dbReference type="GO" id="GO:0000155">
    <property type="term" value="F:phosphorelay sensor kinase activity"/>
    <property type="evidence" value="ECO:0007669"/>
    <property type="project" value="InterPro"/>
</dbReference>
<dbReference type="Pfam" id="PF13426">
    <property type="entry name" value="PAS_9"/>
    <property type="match status" value="1"/>
</dbReference>
<dbReference type="InterPro" id="IPR005467">
    <property type="entry name" value="His_kinase_dom"/>
</dbReference>
<dbReference type="PROSITE" id="PS50113">
    <property type="entry name" value="PAC"/>
    <property type="match status" value="2"/>
</dbReference>
<dbReference type="Pfam" id="PF02518">
    <property type="entry name" value="HATPase_c"/>
    <property type="match status" value="1"/>
</dbReference>
<evidence type="ECO:0000256" key="8">
    <source>
        <dbReference type="ARBA" id="ARBA00022777"/>
    </source>
</evidence>
<evidence type="ECO:0000259" key="17">
    <source>
        <dbReference type="PROSITE" id="PS50112"/>
    </source>
</evidence>
<dbReference type="STRING" id="222984.GCA_000731985_01386"/>
<keyword evidence="7" id="KW-0547">Nucleotide-binding</keyword>
<dbReference type="InterPro" id="IPR001610">
    <property type="entry name" value="PAC"/>
</dbReference>
<dbReference type="PROSITE" id="PS50110">
    <property type="entry name" value="RESPONSE_REGULATORY"/>
    <property type="match status" value="1"/>
</dbReference>
<dbReference type="InterPro" id="IPR035965">
    <property type="entry name" value="PAS-like_dom_sf"/>
</dbReference>
<dbReference type="InterPro" id="IPR036890">
    <property type="entry name" value="HATPase_C_sf"/>
</dbReference>
<dbReference type="PROSITE" id="PS50109">
    <property type="entry name" value="HIS_KIN"/>
    <property type="match status" value="1"/>
</dbReference>
<evidence type="ECO:0000256" key="2">
    <source>
        <dbReference type="ARBA" id="ARBA00004141"/>
    </source>
</evidence>
<dbReference type="GO" id="GO:0016020">
    <property type="term" value="C:membrane"/>
    <property type="evidence" value="ECO:0007669"/>
    <property type="project" value="UniProtKB-SubCell"/>
</dbReference>
<evidence type="ECO:0000259" key="15">
    <source>
        <dbReference type="PROSITE" id="PS50109"/>
    </source>
</evidence>
<evidence type="ECO:0000256" key="3">
    <source>
        <dbReference type="ARBA" id="ARBA00012438"/>
    </source>
</evidence>
<evidence type="ECO:0000256" key="14">
    <source>
        <dbReference type="SAM" id="Coils"/>
    </source>
</evidence>
<dbReference type="CDD" id="cd00130">
    <property type="entry name" value="PAS"/>
    <property type="match status" value="3"/>
</dbReference>
<dbReference type="PANTHER" id="PTHR42878:SF7">
    <property type="entry name" value="SENSOR HISTIDINE KINASE GLRK"/>
    <property type="match status" value="1"/>
</dbReference>
<dbReference type="CDD" id="cd00156">
    <property type="entry name" value="REC"/>
    <property type="match status" value="1"/>
</dbReference>
<dbReference type="Gene3D" id="1.10.287.130">
    <property type="match status" value="1"/>
</dbReference>
<proteinExistence type="predicted"/>
<dbReference type="EC" id="2.7.13.3" evidence="3"/>
<evidence type="ECO:0000256" key="6">
    <source>
        <dbReference type="ARBA" id="ARBA00022692"/>
    </source>
</evidence>
<comment type="caution">
    <text evidence="19">The sequence shown here is derived from an EMBL/GenBank/DDBJ whole genome shotgun (WGS) entry which is preliminary data.</text>
</comment>
<dbReference type="SMART" id="SM00091">
    <property type="entry name" value="PAS"/>
    <property type="match status" value="3"/>
</dbReference>
<dbReference type="PANTHER" id="PTHR42878">
    <property type="entry name" value="TWO-COMPONENT HISTIDINE KINASE"/>
    <property type="match status" value="1"/>
</dbReference>
<evidence type="ECO:0000256" key="12">
    <source>
        <dbReference type="ARBA" id="ARBA00023136"/>
    </source>
</evidence>
<dbReference type="InterPro" id="IPR036097">
    <property type="entry name" value="HisK_dim/P_sf"/>
</dbReference>
<evidence type="ECO:0000256" key="9">
    <source>
        <dbReference type="ARBA" id="ARBA00022840"/>
    </source>
</evidence>
<dbReference type="AlphaFoldDB" id="A0A482XWD8"/>